<keyword evidence="3 5" id="KW-1133">Transmembrane helix</keyword>
<dbReference type="InterPro" id="IPR036640">
    <property type="entry name" value="ABC1_TM_sf"/>
</dbReference>
<feature type="domain" description="ABC transmembrane type-1" evidence="6">
    <location>
        <begin position="146"/>
        <end position="243"/>
    </location>
</feature>
<dbReference type="GO" id="GO:0140359">
    <property type="term" value="F:ABC-type transporter activity"/>
    <property type="evidence" value="ECO:0007669"/>
    <property type="project" value="InterPro"/>
</dbReference>
<keyword evidence="7" id="KW-0378">Hydrolase</keyword>
<dbReference type="GO" id="GO:0005886">
    <property type="term" value="C:plasma membrane"/>
    <property type="evidence" value="ECO:0007669"/>
    <property type="project" value="UniProtKB-SubCell"/>
</dbReference>
<evidence type="ECO:0000313" key="7">
    <source>
        <dbReference type="EMBL" id="SQI45122.1"/>
    </source>
</evidence>
<comment type="subcellular location">
    <subcellularLocation>
        <location evidence="1">Cell membrane</location>
        <topology evidence="1">Multi-pass membrane protein</topology>
    </subcellularLocation>
</comment>
<dbReference type="EMBL" id="LS483469">
    <property type="protein sequence ID" value="SQI45122.1"/>
    <property type="molecule type" value="Genomic_DNA"/>
</dbReference>
<feature type="transmembrane region" description="Helical" evidence="5">
    <location>
        <begin position="210"/>
        <end position="230"/>
    </location>
</feature>
<dbReference type="SUPFAM" id="SSF90123">
    <property type="entry name" value="ABC transporter transmembrane region"/>
    <property type="match status" value="1"/>
</dbReference>
<accession>A0A2X4VE96</accession>
<feature type="transmembrane region" description="Helical" evidence="5">
    <location>
        <begin position="179"/>
        <end position="204"/>
    </location>
</feature>
<keyword evidence="4 5" id="KW-0472">Membrane</keyword>
<dbReference type="InterPro" id="IPR011527">
    <property type="entry name" value="ABC1_TM_dom"/>
</dbReference>
<dbReference type="InterPro" id="IPR005074">
    <property type="entry name" value="Peptidase_C39"/>
</dbReference>
<evidence type="ECO:0000256" key="1">
    <source>
        <dbReference type="ARBA" id="ARBA00004651"/>
    </source>
</evidence>
<dbReference type="EC" id="3.4.22.-" evidence="7"/>
<keyword evidence="2 5" id="KW-0812">Transmembrane</keyword>
<evidence type="ECO:0000259" key="6">
    <source>
        <dbReference type="PROSITE" id="PS50929"/>
    </source>
</evidence>
<dbReference type="Pfam" id="PF00664">
    <property type="entry name" value="ABC_membrane"/>
    <property type="match status" value="1"/>
</dbReference>
<keyword evidence="7" id="KW-0547">Nucleotide-binding</keyword>
<evidence type="ECO:0000256" key="3">
    <source>
        <dbReference type="ARBA" id="ARBA00022989"/>
    </source>
</evidence>
<keyword evidence="7" id="KW-0067">ATP-binding</keyword>
<dbReference type="AlphaFoldDB" id="A0A2X4VE96"/>
<evidence type="ECO:0000256" key="2">
    <source>
        <dbReference type="ARBA" id="ARBA00022692"/>
    </source>
</evidence>
<evidence type="ECO:0000256" key="5">
    <source>
        <dbReference type="SAM" id="Phobius"/>
    </source>
</evidence>
<dbReference type="Gene3D" id="3.90.70.10">
    <property type="entry name" value="Cysteine proteinases"/>
    <property type="match status" value="1"/>
</dbReference>
<dbReference type="PROSITE" id="PS50929">
    <property type="entry name" value="ABC_TM1F"/>
    <property type="match status" value="1"/>
</dbReference>
<dbReference type="Gene3D" id="1.20.1560.10">
    <property type="entry name" value="ABC transporter type 1, transmembrane domain"/>
    <property type="match status" value="1"/>
</dbReference>
<dbReference type="Proteomes" id="UP000248897">
    <property type="component" value="Chromosome 1"/>
</dbReference>
<dbReference type="GO" id="GO:0006508">
    <property type="term" value="P:proteolysis"/>
    <property type="evidence" value="ECO:0007669"/>
    <property type="project" value="InterPro"/>
</dbReference>
<dbReference type="Pfam" id="PF03412">
    <property type="entry name" value="Peptidase_C39"/>
    <property type="match status" value="1"/>
</dbReference>
<protein>
    <submittedName>
        <fullName evidence="7">Lactococcin-G-processing and transport ATP-binding protein LagD</fullName>
        <ecNumber evidence="7">3.4.22.-</ecNumber>
    </submittedName>
</protein>
<sequence>MVLVSVRRNSVVLHDPAQGRRTLSLAEVSQSFTGVALEAWPGSAFEAYTVSNRLSLGSLMRSVHGLKGTLARSLSVIGDRNHQPGDAGRYATGDGSCDPCRGSRSAYFDLCRVAIFHPAAGGSQHGARLVLIGHGNSHQRTVAIWLFNHLLRLPLGYFERRKLGDIQSRFGSLDALRSTFTASIVGAIMDSIMVIGVLVMMILYGGWLTWIVMAFTTLYVLLRLLTYGYYRQLSEESLVRSARPARISWRHCMA</sequence>
<reference evidence="7 8" key="1">
    <citation type="submission" date="2018-06" db="EMBL/GenBank/DDBJ databases">
        <authorList>
            <consortium name="Pathogen Informatics"/>
            <person name="Doyle S."/>
        </authorList>
    </citation>
    <scope>NUCLEOTIDE SEQUENCE [LARGE SCALE GENOMIC DNA]</scope>
    <source>
        <strain evidence="7 8">NCTC12961</strain>
    </source>
</reference>
<evidence type="ECO:0000256" key="4">
    <source>
        <dbReference type="ARBA" id="ARBA00023136"/>
    </source>
</evidence>
<organism evidence="7 8">
    <name type="scientific">Serratia plymuthica</name>
    <dbReference type="NCBI Taxonomy" id="82996"/>
    <lineage>
        <taxon>Bacteria</taxon>
        <taxon>Pseudomonadati</taxon>
        <taxon>Pseudomonadota</taxon>
        <taxon>Gammaproteobacteria</taxon>
        <taxon>Enterobacterales</taxon>
        <taxon>Yersiniaceae</taxon>
        <taxon>Serratia</taxon>
    </lineage>
</organism>
<evidence type="ECO:0000313" key="8">
    <source>
        <dbReference type="Proteomes" id="UP000248897"/>
    </source>
</evidence>
<proteinExistence type="predicted"/>
<name>A0A2X4VE96_SERPL</name>
<dbReference type="GO" id="GO:0008233">
    <property type="term" value="F:peptidase activity"/>
    <property type="evidence" value="ECO:0007669"/>
    <property type="project" value="InterPro"/>
</dbReference>
<dbReference type="GO" id="GO:0005524">
    <property type="term" value="F:ATP binding"/>
    <property type="evidence" value="ECO:0007669"/>
    <property type="project" value="UniProtKB-KW"/>
</dbReference>
<gene>
    <name evidence="7" type="primary">lagD_3</name>
    <name evidence="7" type="ORF">NCTC12961_05023</name>
</gene>